<sequence>MARNNEFDPPLSDQALELIMRDVLDSLQDTSLQSAFSANPFPVEIISIEKVTHPCQEPHSTASDSTAEIIYPACFRKIAV</sequence>
<name>A0A9J6ZWA3_9GAMM</name>
<evidence type="ECO:0000313" key="1">
    <source>
        <dbReference type="EMBL" id="USF87042.1"/>
    </source>
</evidence>
<protein>
    <submittedName>
        <fullName evidence="1">Integration host factor subunit beta</fullName>
    </submittedName>
</protein>
<dbReference type="AlphaFoldDB" id="A0A9J6ZWA3"/>
<reference evidence="1" key="1">
    <citation type="journal article" date="2022" name="Mol. Ecol. Resour.">
        <title>The complete and closed genome of the facultative generalist Candidatus Endoriftia persephone from deep-sea hydrothermal vents.</title>
        <authorList>
            <person name="de Oliveira A.L."/>
            <person name="Srivastava A."/>
            <person name="Espada-Hinojosa S."/>
            <person name="Bright M."/>
        </authorList>
    </citation>
    <scope>NUCLEOTIDE SEQUENCE</scope>
    <source>
        <strain evidence="1">Tica-EPR-9o50.N</strain>
    </source>
</reference>
<dbReference type="RefSeq" id="WP_005963845.1">
    <property type="nucleotide sequence ID" value="NZ_CP090569.1"/>
</dbReference>
<organism evidence="1 2">
    <name type="scientific">Candidatus Endoriftia persephonae</name>
    <dbReference type="NCBI Taxonomy" id="393765"/>
    <lineage>
        <taxon>Bacteria</taxon>
        <taxon>Pseudomonadati</taxon>
        <taxon>Pseudomonadota</taxon>
        <taxon>Gammaproteobacteria</taxon>
        <taxon>Chromatiales</taxon>
        <taxon>Sedimenticolaceae</taxon>
        <taxon>Candidatus Endoriftia</taxon>
    </lineage>
</organism>
<gene>
    <name evidence="1" type="ORF">L0Y14_12980</name>
</gene>
<dbReference type="EMBL" id="CP090569">
    <property type="protein sequence ID" value="USF87042.1"/>
    <property type="molecule type" value="Genomic_DNA"/>
</dbReference>
<proteinExistence type="predicted"/>
<dbReference type="KEGG" id="eps:L0Y14_12980"/>
<accession>A0A9J6ZWA3</accession>
<dbReference type="Proteomes" id="UP001056649">
    <property type="component" value="Chromosome"/>
</dbReference>
<keyword evidence="2" id="KW-1185">Reference proteome</keyword>
<evidence type="ECO:0000313" key="2">
    <source>
        <dbReference type="Proteomes" id="UP001056649"/>
    </source>
</evidence>